<evidence type="ECO:0000313" key="3">
    <source>
        <dbReference type="Proteomes" id="UP001589575"/>
    </source>
</evidence>
<comment type="caution">
    <text evidence="2">The sequence shown here is derived from an EMBL/GenBank/DDBJ whole genome shotgun (WGS) entry which is preliminary data.</text>
</comment>
<dbReference type="Proteomes" id="UP001589575">
    <property type="component" value="Unassembled WGS sequence"/>
</dbReference>
<keyword evidence="3" id="KW-1185">Reference proteome</keyword>
<sequence length="93" mass="10266">MSTAVGCARRGPLQTCGYLWTTVDKTRSRALDPGFCLWNDLVVKDQGCLWMREGSGWGRPRPGDSGGSGRNDHSGQRARCCCLIRFVSSVTWL</sequence>
<evidence type="ECO:0000256" key="1">
    <source>
        <dbReference type="SAM" id="MobiDB-lite"/>
    </source>
</evidence>
<reference evidence="2 3" key="1">
    <citation type="submission" date="2024-09" db="EMBL/GenBank/DDBJ databases">
        <authorList>
            <person name="Sun Q."/>
            <person name="Mori K."/>
        </authorList>
    </citation>
    <scope>NUCLEOTIDE SEQUENCE [LARGE SCALE GENOMIC DNA]</scope>
    <source>
        <strain evidence="2 3">CCM 7609</strain>
    </source>
</reference>
<organism evidence="2 3">
    <name type="scientific">Citricoccus parietis</name>
    <dbReference type="NCBI Taxonomy" id="592307"/>
    <lineage>
        <taxon>Bacteria</taxon>
        <taxon>Bacillati</taxon>
        <taxon>Actinomycetota</taxon>
        <taxon>Actinomycetes</taxon>
        <taxon>Micrococcales</taxon>
        <taxon>Micrococcaceae</taxon>
        <taxon>Citricoccus</taxon>
    </lineage>
</organism>
<accession>A0ABV5G1N2</accession>
<protein>
    <submittedName>
        <fullName evidence="2">Uncharacterized protein</fullName>
    </submittedName>
</protein>
<proteinExistence type="predicted"/>
<feature type="region of interest" description="Disordered" evidence="1">
    <location>
        <begin position="54"/>
        <end position="76"/>
    </location>
</feature>
<evidence type="ECO:0000313" key="2">
    <source>
        <dbReference type="EMBL" id="MFB9072846.1"/>
    </source>
</evidence>
<gene>
    <name evidence="2" type="ORF">ACFFX0_17210</name>
</gene>
<dbReference type="EMBL" id="JBHMFI010000001">
    <property type="protein sequence ID" value="MFB9072846.1"/>
    <property type="molecule type" value="Genomic_DNA"/>
</dbReference>
<name>A0ABV5G1N2_9MICC</name>